<comment type="similarity">
    <text evidence="2">Belongs to the acetate uptake transporter (AceTr) (TC 2.A.96) family.</text>
</comment>
<reference evidence="8" key="1">
    <citation type="submission" date="2016-10" db="EMBL/GenBank/DDBJ databases">
        <authorList>
            <person name="Varghese N."/>
            <person name="Submissions S."/>
        </authorList>
    </citation>
    <scope>NUCLEOTIDE SEQUENCE [LARGE SCALE GENOMIC DNA]</scope>
    <source>
        <strain evidence="8">DSM 13234</strain>
    </source>
</reference>
<protein>
    <recommendedName>
        <fullName evidence="9">GPR1/FUN34/yaaH family protein</fullName>
    </recommendedName>
</protein>
<dbReference type="AlphaFoldDB" id="A0A1H6ID96"/>
<dbReference type="OrthoDB" id="9787939at2"/>
<keyword evidence="3 6" id="KW-0812">Transmembrane</keyword>
<feature type="transmembrane region" description="Helical" evidence="6">
    <location>
        <begin position="136"/>
        <end position="158"/>
    </location>
</feature>
<comment type="subcellular location">
    <subcellularLocation>
        <location evidence="1">Membrane</location>
        <topology evidence="1">Multi-pass membrane protein</topology>
    </subcellularLocation>
</comment>
<dbReference type="PANTHER" id="PTHR30178:SF3">
    <property type="entry name" value="SUCCINATE-ACETATE_PROTON SYMPORTER SATP"/>
    <property type="match status" value="1"/>
</dbReference>
<dbReference type="InterPro" id="IPR047623">
    <property type="entry name" value="SatP"/>
</dbReference>
<name>A0A1H6ID96_MAGFU</name>
<organism evidence="7 8">
    <name type="scientific">Magnetospirillum fulvum</name>
    <name type="common">Rhodospirillum fulvum</name>
    <dbReference type="NCBI Taxonomy" id="1082"/>
    <lineage>
        <taxon>Bacteria</taxon>
        <taxon>Pseudomonadati</taxon>
        <taxon>Pseudomonadota</taxon>
        <taxon>Alphaproteobacteria</taxon>
        <taxon>Rhodospirillales</taxon>
        <taxon>Rhodospirillaceae</taxon>
        <taxon>Magnetospirillum</taxon>
    </lineage>
</organism>
<feature type="transmembrane region" description="Helical" evidence="6">
    <location>
        <begin position="112"/>
        <end position="129"/>
    </location>
</feature>
<dbReference type="GO" id="GO:0071422">
    <property type="term" value="P:succinate transmembrane transport"/>
    <property type="evidence" value="ECO:0007669"/>
    <property type="project" value="TreeGrafter"/>
</dbReference>
<proteinExistence type="inferred from homology"/>
<dbReference type="GO" id="GO:0005886">
    <property type="term" value="C:plasma membrane"/>
    <property type="evidence" value="ECO:0007669"/>
    <property type="project" value="TreeGrafter"/>
</dbReference>
<feature type="transmembrane region" description="Helical" evidence="6">
    <location>
        <begin position="44"/>
        <end position="66"/>
    </location>
</feature>
<feature type="transmembrane region" description="Helical" evidence="6">
    <location>
        <begin position="164"/>
        <end position="185"/>
    </location>
</feature>
<keyword evidence="4 6" id="KW-1133">Transmembrane helix</keyword>
<dbReference type="Proteomes" id="UP000182983">
    <property type="component" value="Unassembled WGS sequence"/>
</dbReference>
<evidence type="ECO:0008006" key="9">
    <source>
        <dbReference type="Google" id="ProtNLM"/>
    </source>
</evidence>
<keyword evidence="8" id="KW-1185">Reference proteome</keyword>
<evidence type="ECO:0000313" key="8">
    <source>
        <dbReference type="Proteomes" id="UP000182983"/>
    </source>
</evidence>
<dbReference type="InterPro" id="IPR000791">
    <property type="entry name" value="Gpr1/Fun34/SatP-like"/>
</dbReference>
<keyword evidence="5 6" id="KW-0472">Membrane</keyword>
<dbReference type="RefSeq" id="WP_074768757.1">
    <property type="nucleotide sequence ID" value="NZ_FNWO01000009.1"/>
</dbReference>
<evidence type="ECO:0000256" key="2">
    <source>
        <dbReference type="ARBA" id="ARBA00005587"/>
    </source>
</evidence>
<evidence type="ECO:0000256" key="6">
    <source>
        <dbReference type="SAM" id="Phobius"/>
    </source>
</evidence>
<evidence type="ECO:0000256" key="5">
    <source>
        <dbReference type="ARBA" id="ARBA00023136"/>
    </source>
</evidence>
<evidence type="ECO:0000256" key="3">
    <source>
        <dbReference type="ARBA" id="ARBA00022692"/>
    </source>
</evidence>
<evidence type="ECO:0000313" key="7">
    <source>
        <dbReference type="EMBL" id="SEH44255.1"/>
    </source>
</evidence>
<dbReference type="PANTHER" id="PTHR30178">
    <property type="entry name" value="INNER MEMBRANE PROTEIN YAAH"/>
    <property type="match status" value="1"/>
</dbReference>
<accession>A0A1H6ID96</accession>
<gene>
    <name evidence="7" type="ORF">SAMN04244559_02349</name>
</gene>
<dbReference type="GO" id="GO:0015360">
    <property type="term" value="F:acetate:proton symporter activity"/>
    <property type="evidence" value="ECO:0007669"/>
    <property type="project" value="TreeGrafter"/>
</dbReference>
<dbReference type="EMBL" id="FNWO01000009">
    <property type="protein sequence ID" value="SEH44255.1"/>
    <property type="molecule type" value="Genomic_DNA"/>
</dbReference>
<evidence type="ECO:0000256" key="4">
    <source>
        <dbReference type="ARBA" id="ARBA00022989"/>
    </source>
</evidence>
<sequence length="201" mass="21297">MSHISAVATDQKTGGAAAPKLGNPAVVGLAGFGLTTMMLQFHNIGWAGIGPVIWLGLVFGGMAQLIAGLQEQKTGNNFGYVAFTSFGCFWISLAAMLIGNKFDLFPSSTTDIGWFLVAWTLFTSILWVGSLKISKAMAGCFTTLLIGFILLDLAHFGFPQMTVVAGWVLLVCAGLAWYMMAAIVLGELFGRTVLPVGKPVL</sequence>
<dbReference type="NCBIfam" id="NF038013">
    <property type="entry name" value="AceTr_1"/>
    <property type="match status" value="1"/>
</dbReference>
<dbReference type="Pfam" id="PF01184">
    <property type="entry name" value="Gpr1_Fun34_YaaH"/>
    <property type="match status" value="1"/>
</dbReference>
<feature type="transmembrane region" description="Helical" evidence="6">
    <location>
        <begin position="78"/>
        <end position="100"/>
    </location>
</feature>
<evidence type="ECO:0000256" key="1">
    <source>
        <dbReference type="ARBA" id="ARBA00004141"/>
    </source>
</evidence>